<evidence type="ECO:0000256" key="3">
    <source>
        <dbReference type="ARBA" id="ARBA00022538"/>
    </source>
</evidence>
<dbReference type="Pfam" id="PF23259">
    <property type="entry name" value="CHX17_C"/>
    <property type="match status" value="1"/>
</dbReference>
<dbReference type="Pfam" id="PF00999">
    <property type="entry name" value="Na_H_Exchanger"/>
    <property type="match status" value="1"/>
</dbReference>
<comment type="subcellular location">
    <subcellularLocation>
        <location evidence="1">Membrane</location>
        <topology evidence="1">Multi-pass membrane protein</topology>
    </subcellularLocation>
</comment>
<evidence type="ECO:0000256" key="5">
    <source>
        <dbReference type="ARBA" id="ARBA00022958"/>
    </source>
</evidence>
<keyword evidence="2" id="KW-0813">Transport</keyword>
<feature type="transmembrane region" description="Helical" evidence="10">
    <location>
        <begin position="239"/>
        <end position="258"/>
    </location>
</feature>
<evidence type="ECO:0000256" key="9">
    <source>
        <dbReference type="ARBA" id="ARBA00038341"/>
    </source>
</evidence>
<feature type="transmembrane region" description="Helical" evidence="10">
    <location>
        <begin position="356"/>
        <end position="376"/>
    </location>
</feature>
<keyword evidence="7" id="KW-0406">Ion transport</keyword>
<evidence type="ECO:0000259" key="11">
    <source>
        <dbReference type="Pfam" id="PF00999"/>
    </source>
</evidence>
<dbReference type="PANTHER" id="PTHR32468:SF66">
    <property type="entry name" value="CATION_H+ EXCHANGER DOMAIN-CONTAINING PROTEIN"/>
    <property type="match status" value="1"/>
</dbReference>
<proteinExistence type="inferred from homology"/>
<evidence type="ECO:0000259" key="12">
    <source>
        <dbReference type="Pfam" id="PF23256"/>
    </source>
</evidence>
<evidence type="ECO:0000313" key="14">
    <source>
        <dbReference type="EMBL" id="CAI8585932.1"/>
    </source>
</evidence>
<dbReference type="GO" id="GO:0015297">
    <property type="term" value="F:antiporter activity"/>
    <property type="evidence" value="ECO:0007669"/>
    <property type="project" value="InterPro"/>
</dbReference>
<evidence type="ECO:0000256" key="4">
    <source>
        <dbReference type="ARBA" id="ARBA00022692"/>
    </source>
</evidence>
<keyword evidence="5" id="KW-0630">Potassium</keyword>
<dbReference type="Pfam" id="PF23256">
    <property type="entry name" value="CHX17_2nd"/>
    <property type="match status" value="1"/>
</dbReference>
<dbReference type="Proteomes" id="UP001157006">
    <property type="component" value="Chromosome 1L"/>
</dbReference>
<keyword evidence="15" id="KW-1185">Reference proteome</keyword>
<evidence type="ECO:0000259" key="13">
    <source>
        <dbReference type="Pfam" id="PF23259"/>
    </source>
</evidence>
<dbReference type="PANTHER" id="PTHR32468">
    <property type="entry name" value="CATION/H + ANTIPORTER"/>
    <property type="match status" value="1"/>
</dbReference>
<feature type="transmembrane region" description="Helical" evidence="10">
    <location>
        <begin position="43"/>
        <end position="66"/>
    </location>
</feature>
<dbReference type="EMBL" id="OX451736">
    <property type="protein sequence ID" value="CAI8585932.1"/>
    <property type="molecule type" value="Genomic_DNA"/>
</dbReference>
<feature type="transmembrane region" description="Helical" evidence="10">
    <location>
        <begin position="78"/>
        <end position="100"/>
    </location>
</feature>
<accession>A0AAV0YPF4</accession>
<keyword evidence="3" id="KW-0633">Potassium transport</keyword>
<feature type="transmembrane region" description="Helical" evidence="10">
    <location>
        <begin position="419"/>
        <end position="441"/>
    </location>
</feature>
<dbReference type="InterPro" id="IPR057291">
    <property type="entry name" value="CHX17_2nd"/>
</dbReference>
<protein>
    <recommendedName>
        <fullName evidence="16">Cation/H+ exchanger domain-containing protein</fullName>
    </recommendedName>
</protein>
<feature type="transmembrane region" description="Helical" evidence="10">
    <location>
        <begin position="207"/>
        <end position="227"/>
    </location>
</feature>
<organism evidence="14 15">
    <name type="scientific">Vicia faba</name>
    <name type="common">Broad bean</name>
    <name type="synonym">Faba vulgaris</name>
    <dbReference type="NCBI Taxonomy" id="3906"/>
    <lineage>
        <taxon>Eukaryota</taxon>
        <taxon>Viridiplantae</taxon>
        <taxon>Streptophyta</taxon>
        <taxon>Embryophyta</taxon>
        <taxon>Tracheophyta</taxon>
        <taxon>Spermatophyta</taxon>
        <taxon>Magnoliopsida</taxon>
        <taxon>eudicotyledons</taxon>
        <taxon>Gunneridae</taxon>
        <taxon>Pentapetalae</taxon>
        <taxon>rosids</taxon>
        <taxon>fabids</taxon>
        <taxon>Fabales</taxon>
        <taxon>Fabaceae</taxon>
        <taxon>Papilionoideae</taxon>
        <taxon>50 kb inversion clade</taxon>
        <taxon>NPAAA clade</taxon>
        <taxon>Hologalegina</taxon>
        <taxon>IRL clade</taxon>
        <taxon>Fabeae</taxon>
        <taxon>Vicia</taxon>
    </lineage>
</organism>
<comment type="similarity">
    <text evidence="9">Belongs to the monovalent cation:proton antiporter 2 (CPA2) transporter (TC 2.A.37) family. CHX (TC 2.A.37.4) subfamily.</text>
</comment>
<evidence type="ECO:0000256" key="10">
    <source>
        <dbReference type="SAM" id="Phobius"/>
    </source>
</evidence>
<dbReference type="InterPro" id="IPR057290">
    <property type="entry name" value="CHX17_C"/>
</dbReference>
<evidence type="ECO:0000256" key="6">
    <source>
        <dbReference type="ARBA" id="ARBA00022989"/>
    </source>
</evidence>
<evidence type="ECO:0008006" key="16">
    <source>
        <dbReference type="Google" id="ProtNLM"/>
    </source>
</evidence>
<feature type="transmembrane region" description="Helical" evidence="10">
    <location>
        <begin position="173"/>
        <end position="195"/>
    </location>
</feature>
<evidence type="ECO:0000313" key="15">
    <source>
        <dbReference type="Proteomes" id="UP001157006"/>
    </source>
</evidence>
<dbReference type="InterPro" id="IPR050794">
    <property type="entry name" value="CPA2_transporter"/>
</dbReference>
<dbReference type="GO" id="GO:0012505">
    <property type="term" value="C:endomembrane system"/>
    <property type="evidence" value="ECO:0007669"/>
    <property type="project" value="TreeGrafter"/>
</dbReference>
<keyword evidence="6 10" id="KW-1133">Transmembrane helix</keyword>
<keyword evidence="4 10" id="KW-0812">Transmembrane</keyword>
<dbReference type="GO" id="GO:0016020">
    <property type="term" value="C:membrane"/>
    <property type="evidence" value="ECO:0007669"/>
    <property type="project" value="UniProtKB-SubCell"/>
</dbReference>
<evidence type="ECO:0000256" key="1">
    <source>
        <dbReference type="ARBA" id="ARBA00004141"/>
    </source>
</evidence>
<dbReference type="GO" id="GO:1902600">
    <property type="term" value="P:proton transmembrane transport"/>
    <property type="evidence" value="ECO:0007669"/>
    <property type="project" value="InterPro"/>
</dbReference>
<feature type="transmembrane region" description="Helical" evidence="10">
    <location>
        <begin position="279"/>
        <end position="312"/>
    </location>
</feature>
<dbReference type="GO" id="GO:0006885">
    <property type="term" value="P:regulation of pH"/>
    <property type="evidence" value="ECO:0007669"/>
    <property type="project" value="TreeGrafter"/>
</dbReference>
<feature type="domain" description="Cation/H(+) antiporter C-terminal" evidence="13">
    <location>
        <begin position="635"/>
        <end position="778"/>
    </location>
</feature>
<evidence type="ECO:0000256" key="8">
    <source>
        <dbReference type="ARBA" id="ARBA00023136"/>
    </source>
</evidence>
<feature type="transmembrane region" description="Helical" evidence="10">
    <location>
        <begin position="106"/>
        <end position="127"/>
    </location>
</feature>
<evidence type="ECO:0000256" key="2">
    <source>
        <dbReference type="ARBA" id="ARBA00022448"/>
    </source>
</evidence>
<feature type="transmembrane region" description="Helical" evidence="10">
    <location>
        <begin position="388"/>
        <end position="407"/>
    </location>
</feature>
<feature type="domain" description="Cation/H(+) antiporter central" evidence="12">
    <location>
        <begin position="496"/>
        <end position="620"/>
    </location>
</feature>
<dbReference type="Gene3D" id="1.20.1530.20">
    <property type="match status" value="1"/>
</dbReference>
<gene>
    <name evidence="14" type="ORF">VFH_I229880</name>
</gene>
<dbReference type="InterPro" id="IPR006153">
    <property type="entry name" value="Cation/H_exchanger_TM"/>
</dbReference>
<dbReference type="AlphaFoldDB" id="A0AAV0YPF4"/>
<dbReference type="GO" id="GO:0006813">
    <property type="term" value="P:potassium ion transport"/>
    <property type="evidence" value="ECO:0007669"/>
    <property type="project" value="UniProtKB-KW"/>
</dbReference>
<name>A0AAV0YPF4_VICFA</name>
<sequence>MSDSTVNSTVNAISTNGTIWICEHMSKNPRSRGIFFSDNPFSYTLPVLLIQISLVSSLTATLQFLLQPIGETRFFSQMLAGMMLGPSVIGQSAFLQKWLFPPKTFYISKTIAFFGGMMFMFLIGVKIDLSIVARSGKKAWAIGVLTFFIPLLFSSIVFFFVKETLPPDHPLYSSLFSITFIFSSGSFHVTTIHLADLKLLNSEMGRLAISSSMVSGTISLTVVSAVITHENIFSMEDKTANLMGLSLFVMITIIVCILRPIMCWMIRQTPEGRQMKESYIMSVFLMLIGCAFFSEVIGQHVLILPIILGIAVPEGPPLGSALTDRLDTLVSNIFLPLYFLYSGSNFNVFLIDGHTFAIIQLLAIVAFIGKVVGTILPSIYWKMPMTDVIALGLLMSAQGITQVIYLQNGLNITIDEQSYGNALIALAWLTGVTTPFVKFLYDPSKRYLSLNRRRTIEQSTQDIELRLMACIHNPETTPSIINLLEISNPSLEYPICFYVLHLIQLRGRSTPVFIDHQSTSKKNPSQNNYSQHIINAFRSYEQQKSNNLVVKLYTSISPYETMHDEICMQVAEKRVCMLIVPFHVQWKSNGITESTHPIRALNRQLLRTAPCSVGILIERGTLNISHPLTNVAFYSVGIVFIEGNDDREALAYAMRMANNPVVRVTLVRLMEPRKKNKNFINKDPDGDLIHKFKVDCIQIKRHDYKEEIVRDSVEMINVIKSLEGCFDLLLVGRRHASDSCLFSGLTDWNEYLELGPIGDMLVASDSTYDGSVMVIQQQKRSGVDYHDLHLDYGVLLKEEKLTITEVPRDRKVWPIV</sequence>
<feature type="transmembrane region" description="Helical" evidence="10">
    <location>
        <begin position="139"/>
        <end position="161"/>
    </location>
</feature>
<dbReference type="InterPro" id="IPR038770">
    <property type="entry name" value="Na+/solute_symporter_sf"/>
</dbReference>
<feature type="domain" description="Cation/H+ exchanger transmembrane" evidence="11">
    <location>
        <begin position="57"/>
        <end position="437"/>
    </location>
</feature>
<evidence type="ECO:0000256" key="7">
    <source>
        <dbReference type="ARBA" id="ARBA00023065"/>
    </source>
</evidence>
<reference evidence="14 15" key="1">
    <citation type="submission" date="2023-01" db="EMBL/GenBank/DDBJ databases">
        <authorList>
            <person name="Kreplak J."/>
        </authorList>
    </citation>
    <scope>NUCLEOTIDE SEQUENCE [LARGE SCALE GENOMIC DNA]</scope>
</reference>
<keyword evidence="8 10" id="KW-0472">Membrane</keyword>